<keyword evidence="10" id="KW-0464">Manganese</keyword>
<feature type="binding site" evidence="10">
    <location>
        <position position="275"/>
    </location>
    <ligand>
        <name>ATP</name>
        <dbReference type="ChEBI" id="CHEBI:30616"/>
    </ligand>
</feature>
<comment type="similarity">
    <text evidence="2 10">Belongs to the phosphoenolpyruvate carboxykinase (ATP) family.</text>
</comment>
<protein>
    <recommendedName>
        <fullName evidence="3 10">Phosphoenolpyruvate carboxykinase (ATP)</fullName>
        <shortName evidence="10">PCK</shortName>
        <shortName evidence="10">PEP carboxykinase</shortName>
        <shortName evidence="10">PEPCK</shortName>
        <ecNumber evidence="3 10">4.1.1.49</ecNumber>
    </recommendedName>
</protein>
<dbReference type="UniPathway" id="UPA00138"/>
<reference evidence="11 12" key="1">
    <citation type="submission" date="2019-05" db="EMBL/GenBank/DDBJ databases">
        <title>Panacibacter sp. strain 17mud1-8 Genome sequencing and assembly.</title>
        <authorList>
            <person name="Chhetri G."/>
        </authorList>
    </citation>
    <scope>NUCLEOTIDE SEQUENCE [LARGE SCALE GENOMIC DNA]</scope>
    <source>
        <strain evidence="11 12">17mud1-8</strain>
    </source>
</reference>
<feature type="binding site" evidence="10">
    <location>
        <position position="312"/>
    </location>
    <ligand>
        <name>ATP</name>
        <dbReference type="ChEBI" id="CHEBI:30616"/>
    </ligand>
</feature>
<feature type="binding site" evidence="10">
    <location>
        <position position="190"/>
    </location>
    <ligand>
        <name>Mn(2+)</name>
        <dbReference type="ChEBI" id="CHEBI:29035"/>
    </ligand>
</feature>
<evidence type="ECO:0000256" key="10">
    <source>
        <dbReference type="HAMAP-Rule" id="MF_00453"/>
    </source>
</evidence>
<keyword evidence="12" id="KW-1185">Reference proteome</keyword>
<keyword evidence="7 10" id="KW-0067">ATP-binding</keyword>
<keyword evidence="10" id="KW-0963">Cytoplasm</keyword>
<dbReference type="GO" id="GO:0005829">
    <property type="term" value="C:cytosol"/>
    <property type="evidence" value="ECO:0007669"/>
    <property type="project" value="TreeGrafter"/>
</dbReference>
<feature type="binding site" evidence="10">
    <location>
        <position position="190"/>
    </location>
    <ligand>
        <name>ATP</name>
        <dbReference type="ChEBI" id="CHEBI:30616"/>
    </ligand>
</feature>
<feature type="binding site" evidence="10">
    <location>
        <position position="190"/>
    </location>
    <ligand>
        <name>substrate</name>
    </ligand>
</feature>
<evidence type="ECO:0000256" key="9">
    <source>
        <dbReference type="ARBA" id="ARBA00047371"/>
    </source>
</evidence>
<dbReference type="PIRSF" id="PIRSF006294">
    <property type="entry name" value="PEP_crbxkin"/>
    <property type="match status" value="1"/>
</dbReference>
<dbReference type="GO" id="GO:0046872">
    <property type="term" value="F:metal ion binding"/>
    <property type="evidence" value="ECO:0007669"/>
    <property type="project" value="UniProtKB-KW"/>
</dbReference>
<organism evidence="11 12">
    <name type="scientific">Ilyomonas limi</name>
    <dbReference type="NCBI Taxonomy" id="2575867"/>
    <lineage>
        <taxon>Bacteria</taxon>
        <taxon>Pseudomonadati</taxon>
        <taxon>Bacteroidota</taxon>
        <taxon>Chitinophagia</taxon>
        <taxon>Chitinophagales</taxon>
        <taxon>Chitinophagaceae</taxon>
        <taxon>Ilyomonas</taxon>
    </lineage>
</organism>
<dbReference type="GO" id="GO:0005524">
    <property type="term" value="F:ATP binding"/>
    <property type="evidence" value="ECO:0007669"/>
    <property type="project" value="UniProtKB-UniRule"/>
</dbReference>
<dbReference type="PANTHER" id="PTHR30031:SF0">
    <property type="entry name" value="PHOSPHOENOLPYRUVATE CARBOXYKINASE (ATP)"/>
    <property type="match status" value="1"/>
</dbReference>
<keyword evidence="4 10" id="KW-0312">Gluconeogenesis</keyword>
<dbReference type="Pfam" id="PF01293">
    <property type="entry name" value="PEPCK_ATP"/>
    <property type="match status" value="1"/>
</dbReference>
<dbReference type="Gene3D" id="2.170.8.10">
    <property type="entry name" value="Phosphoenolpyruvate Carboxykinase, domain 2"/>
    <property type="match status" value="1"/>
</dbReference>
<evidence type="ECO:0000256" key="1">
    <source>
        <dbReference type="ARBA" id="ARBA00004742"/>
    </source>
</evidence>
<evidence type="ECO:0000256" key="4">
    <source>
        <dbReference type="ARBA" id="ARBA00022432"/>
    </source>
</evidence>
<dbReference type="NCBIfam" id="NF006820">
    <property type="entry name" value="PRK09344.1-2"/>
    <property type="match status" value="1"/>
</dbReference>
<feature type="binding site" evidence="10">
    <location>
        <position position="247"/>
    </location>
    <ligand>
        <name>Mn(2+)</name>
        <dbReference type="ChEBI" id="CHEBI:29035"/>
    </ligand>
</feature>
<dbReference type="HAMAP" id="MF_00453">
    <property type="entry name" value="PEPCK_ATP"/>
    <property type="match status" value="1"/>
</dbReference>
<dbReference type="EC" id="4.1.1.49" evidence="3 10"/>
<dbReference type="GO" id="GO:0006094">
    <property type="term" value="P:gluconeogenesis"/>
    <property type="evidence" value="ECO:0007669"/>
    <property type="project" value="UniProtKB-UniRule"/>
</dbReference>
<dbReference type="Proteomes" id="UP000305848">
    <property type="component" value="Unassembled WGS sequence"/>
</dbReference>
<dbReference type="NCBIfam" id="TIGR00224">
    <property type="entry name" value="pckA"/>
    <property type="match status" value="1"/>
</dbReference>
<comment type="catalytic activity">
    <reaction evidence="9 10">
        <text>oxaloacetate + ATP = phosphoenolpyruvate + ADP + CO2</text>
        <dbReference type="Rhea" id="RHEA:18617"/>
        <dbReference type="ChEBI" id="CHEBI:16452"/>
        <dbReference type="ChEBI" id="CHEBI:16526"/>
        <dbReference type="ChEBI" id="CHEBI:30616"/>
        <dbReference type="ChEBI" id="CHEBI:58702"/>
        <dbReference type="ChEBI" id="CHEBI:456216"/>
        <dbReference type="EC" id="4.1.1.49"/>
    </reaction>
</comment>
<evidence type="ECO:0000256" key="2">
    <source>
        <dbReference type="ARBA" id="ARBA00006052"/>
    </source>
</evidence>
<dbReference type="AlphaFoldDB" id="A0A4V5UTF9"/>
<feature type="binding site" evidence="10">
    <location>
        <begin position="226"/>
        <end position="234"/>
    </location>
    <ligand>
        <name>ATP</name>
        <dbReference type="ChEBI" id="CHEBI:30616"/>
    </ligand>
</feature>
<feature type="binding site" evidence="10">
    <location>
        <position position="437"/>
    </location>
    <ligand>
        <name>ATP</name>
        <dbReference type="ChEBI" id="CHEBI:30616"/>
    </ligand>
</feature>
<dbReference type="InterPro" id="IPR015994">
    <property type="entry name" value="PEPCK_ATP_CS"/>
</dbReference>
<evidence type="ECO:0000256" key="3">
    <source>
        <dbReference type="ARBA" id="ARBA00012363"/>
    </source>
</evidence>
<dbReference type="PANTHER" id="PTHR30031">
    <property type="entry name" value="PHOSPHOENOLPYRUVATE CARBOXYKINASE ATP"/>
    <property type="match status" value="1"/>
</dbReference>
<keyword evidence="11" id="KW-0670">Pyruvate</keyword>
<evidence type="ECO:0000256" key="6">
    <source>
        <dbReference type="ARBA" id="ARBA00022793"/>
    </source>
</evidence>
<comment type="caution">
    <text evidence="11">The sequence shown here is derived from an EMBL/GenBank/DDBJ whole genome shotgun (WGS) entry which is preliminary data.</text>
</comment>
<name>A0A4V5UTF9_9BACT</name>
<feature type="binding site" evidence="10">
    <location>
        <position position="312"/>
    </location>
    <ligand>
        <name>substrate</name>
    </ligand>
</feature>
<evidence type="ECO:0000313" key="11">
    <source>
        <dbReference type="EMBL" id="TKK64843.1"/>
    </source>
</evidence>
<comment type="subcellular location">
    <subcellularLocation>
        <location evidence="10">Cytoplasm</location>
    </subcellularLocation>
</comment>
<comment type="function">
    <text evidence="10">Involved in the gluconeogenesis. Catalyzes the conversion of oxaloacetate (OAA) to phosphoenolpyruvate (PEP) through direct phosphoryl transfer between the nucleoside triphosphate and OAA.</text>
</comment>
<dbReference type="InterPro" id="IPR008210">
    <property type="entry name" value="PEP_carboxykinase_N"/>
</dbReference>
<evidence type="ECO:0000313" key="12">
    <source>
        <dbReference type="Proteomes" id="UP000305848"/>
    </source>
</evidence>
<keyword evidence="11" id="KW-0418">Kinase</keyword>
<dbReference type="SUPFAM" id="SSF53795">
    <property type="entry name" value="PEP carboxykinase-like"/>
    <property type="match status" value="1"/>
</dbReference>
<keyword evidence="11" id="KW-0808">Transferase</keyword>
<dbReference type="Gene3D" id="3.90.228.20">
    <property type="match status" value="1"/>
</dbReference>
<dbReference type="InterPro" id="IPR013035">
    <property type="entry name" value="PEP_carboxykinase_C"/>
</dbReference>
<accession>A0A4V5UTF9</accession>
<dbReference type="Gene3D" id="3.40.449.10">
    <property type="entry name" value="Phosphoenolpyruvate Carboxykinase, domain 1"/>
    <property type="match status" value="1"/>
</dbReference>
<dbReference type="PROSITE" id="PS00532">
    <property type="entry name" value="PEPCK_ATP"/>
    <property type="match status" value="1"/>
</dbReference>
<evidence type="ECO:0000256" key="5">
    <source>
        <dbReference type="ARBA" id="ARBA00022741"/>
    </source>
</evidence>
<keyword evidence="8 10" id="KW-0456">Lyase</keyword>
<comment type="pathway">
    <text evidence="1 10">Carbohydrate biosynthesis; gluconeogenesis.</text>
</comment>
<keyword evidence="5 10" id="KW-0547">Nucleotide-binding</keyword>
<dbReference type="GO" id="GO:0016301">
    <property type="term" value="F:kinase activity"/>
    <property type="evidence" value="ECO:0007669"/>
    <property type="project" value="UniProtKB-KW"/>
</dbReference>
<proteinExistence type="inferred from homology"/>
<dbReference type="SUPFAM" id="SSF68923">
    <property type="entry name" value="PEP carboxykinase N-terminal domain"/>
    <property type="match status" value="1"/>
</dbReference>
<feature type="binding site" evidence="10">
    <location>
        <position position="210"/>
    </location>
    <ligand>
        <name>Mn(2+)</name>
        <dbReference type="ChEBI" id="CHEBI:29035"/>
    </ligand>
</feature>
<feature type="binding site" evidence="10">
    <location>
        <position position="48"/>
    </location>
    <ligand>
        <name>substrate</name>
    </ligand>
</feature>
<dbReference type="InterPro" id="IPR001272">
    <property type="entry name" value="PEP_carboxykinase_ATP"/>
</dbReference>
<keyword evidence="10" id="KW-0479">Metal-binding</keyword>
<dbReference type="NCBIfam" id="NF006821">
    <property type="entry name" value="PRK09344.1-3"/>
    <property type="match status" value="1"/>
</dbReference>
<dbReference type="RefSeq" id="WP_137263892.1">
    <property type="nucleotide sequence ID" value="NZ_SZQL01000027.1"/>
</dbReference>
<comment type="cofactor">
    <cofactor evidence="10">
        <name>Mn(2+)</name>
        <dbReference type="ChEBI" id="CHEBI:29035"/>
    </cofactor>
    <text evidence="10">Binds 1 Mn(2+) ion per subunit.</text>
</comment>
<evidence type="ECO:0000256" key="7">
    <source>
        <dbReference type="ARBA" id="ARBA00022840"/>
    </source>
</evidence>
<feature type="binding site" evidence="10">
    <location>
        <position position="184"/>
    </location>
    <ligand>
        <name>substrate</name>
    </ligand>
</feature>
<dbReference type="OrthoDB" id="9806325at2"/>
<feature type="binding site" evidence="10">
    <location>
        <position position="210"/>
    </location>
    <ligand>
        <name>ATP</name>
        <dbReference type="ChEBI" id="CHEBI:30616"/>
    </ligand>
</feature>
<evidence type="ECO:0000256" key="8">
    <source>
        <dbReference type="ARBA" id="ARBA00023239"/>
    </source>
</evidence>
<comment type="caution">
    <text evidence="10">Lacks conserved residue(s) required for the propagation of feature annotation.</text>
</comment>
<sequence length="523" mass="57455">MLKAIGSSATIHYQLPPEALIRQTLDKGAGALSSSGALCISTGSFTGRSPQDKFIVQDALTADTIDWNGFNQPIDADSFRRLKNEMVHYLSNRAEVWVRDVYACAHQHYRVPIRIINEHPPDNLFCYNMFIRPDATDLPSFEPQWHIIQAPGFKADPAVHHTRSGHFVVISFTHRTILIGGTAYTGEIKKSVFTVLNYILPQAHGVLSMHCSANVGAAGDVALFFGLSGTGKTTLSADPFRRLIGDDEHGWTANSVFNVEGGCYAKVIDLCKEKEPAIADAIKEGALVENTTFFPGTADIDFASKTITENTRASYPLHYIANALIPSVSDIPKHILFLTCDAYGVLPPVSRLTTAQAMYQFISGYTAKIAGTETGITAPKATFSACFGAPFLPLHPAVYTKLLGERLSVHKPKVWLVNTGWTGGRYGTGQRMLLKDTRAIVNAILNGELDHVSYAVNNVFGWRIPLTCPGIDSHLLDPRNTWKDKDAYDQTANELALRFHNNFEQYTDRVTAEIAHASPKVFA</sequence>
<keyword evidence="6 10" id="KW-0210">Decarboxylase</keyword>
<gene>
    <name evidence="10 11" type="primary">pckA</name>
    <name evidence="11" type="ORF">FC093_21550</name>
</gene>
<dbReference type="GO" id="GO:0004612">
    <property type="term" value="F:phosphoenolpyruvate carboxykinase (ATP) activity"/>
    <property type="evidence" value="ECO:0007669"/>
    <property type="project" value="UniProtKB-UniRule"/>
</dbReference>
<dbReference type="EMBL" id="SZQL01000027">
    <property type="protein sequence ID" value="TKK64843.1"/>
    <property type="molecule type" value="Genomic_DNA"/>
</dbReference>